<organism evidence="1 2">
    <name type="scientific">Paraburkholderia rhynchosiae</name>
    <dbReference type="NCBI Taxonomy" id="487049"/>
    <lineage>
        <taxon>Bacteria</taxon>
        <taxon>Pseudomonadati</taxon>
        <taxon>Pseudomonadota</taxon>
        <taxon>Betaproteobacteria</taxon>
        <taxon>Burkholderiales</taxon>
        <taxon>Burkholderiaceae</taxon>
        <taxon>Paraburkholderia</taxon>
    </lineage>
</organism>
<reference evidence="1 2" key="1">
    <citation type="submission" date="2020-04" db="EMBL/GenBank/DDBJ databases">
        <authorList>
            <person name="De Canck E."/>
        </authorList>
    </citation>
    <scope>NUCLEOTIDE SEQUENCE [LARGE SCALE GENOMIC DNA]</scope>
    <source>
        <strain evidence="1 2">LMG 27174</strain>
    </source>
</reference>
<name>A0A6J5AJ34_9BURK</name>
<gene>
    <name evidence="1" type="ORF">LMG27174_01654</name>
</gene>
<sequence>MLLFDQLARGLINILGQEHCLERATWFDFVQQAAVTTIKAANYLRRTLRSHCGSQILFQLFRKLRVAFGALVGSERLDRRAEKFLIALSACADKINEKIGPGHDHMCKVDAALSIQEWPRHYVQSFGITTLFPLNQQC</sequence>
<accession>A0A6J5AJ34</accession>
<evidence type="ECO:0000313" key="2">
    <source>
        <dbReference type="Proteomes" id="UP000494205"/>
    </source>
</evidence>
<dbReference type="EMBL" id="CADIJZ010000005">
    <property type="protein sequence ID" value="CAB3661344.1"/>
    <property type="molecule type" value="Genomic_DNA"/>
</dbReference>
<protein>
    <submittedName>
        <fullName evidence="1">Uncharacterized protein</fullName>
    </submittedName>
</protein>
<evidence type="ECO:0000313" key="1">
    <source>
        <dbReference type="EMBL" id="CAB3661344.1"/>
    </source>
</evidence>
<proteinExistence type="predicted"/>
<dbReference type="AlphaFoldDB" id="A0A6J5AJ34"/>
<dbReference type="Proteomes" id="UP000494205">
    <property type="component" value="Unassembled WGS sequence"/>
</dbReference>